<evidence type="ECO:0000313" key="2">
    <source>
        <dbReference type="Proteomes" id="UP000218282"/>
    </source>
</evidence>
<accession>A0A2A5RWC8</accession>
<name>A0A2A5RWC8_9LACT</name>
<evidence type="ECO:0000313" key="1">
    <source>
        <dbReference type="EMBL" id="PCS05531.1"/>
    </source>
</evidence>
<organism evidence="1 2">
    <name type="scientific">Pseudolactococcus piscium</name>
    <dbReference type="NCBI Taxonomy" id="1364"/>
    <lineage>
        <taxon>Bacteria</taxon>
        <taxon>Bacillati</taxon>
        <taxon>Bacillota</taxon>
        <taxon>Bacilli</taxon>
        <taxon>Lactobacillales</taxon>
        <taxon>Streptococcaceae</taxon>
        <taxon>Pseudolactococcus</taxon>
    </lineage>
</organism>
<comment type="caution">
    <text evidence="1">The sequence shown here is derived from an EMBL/GenBank/DDBJ whole genome shotgun (WGS) entry which is preliminary data.</text>
</comment>
<dbReference type="Proteomes" id="UP000218282">
    <property type="component" value="Unassembled WGS sequence"/>
</dbReference>
<dbReference type="AlphaFoldDB" id="A0A2A5RWC8"/>
<protein>
    <submittedName>
        <fullName evidence="1">Uncharacterized protein</fullName>
    </submittedName>
</protein>
<keyword evidence="2" id="KW-1185">Reference proteome</keyword>
<reference evidence="1 2" key="1">
    <citation type="submission" date="2014-12" db="EMBL/GenBank/DDBJ databases">
        <title>Draft genome sequences of 10 type strains of Lactococcus.</title>
        <authorList>
            <person name="Sun Z."/>
            <person name="Zhong Z."/>
            <person name="Liu W."/>
            <person name="Zhang W."/>
            <person name="Zhang H."/>
        </authorList>
    </citation>
    <scope>NUCLEOTIDE SEQUENCE [LARGE SCALE GENOMIC DNA]</scope>
    <source>
        <strain evidence="1 2">DSM 6634</strain>
    </source>
</reference>
<gene>
    <name evidence="1" type="ORF">RU86_GL000743</name>
</gene>
<proteinExistence type="predicted"/>
<dbReference type="EMBL" id="JXJW01000016">
    <property type="protein sequence ID" value="PCS05531.1"/>
    <property type="molecule type" value="Genomic_DNA"/>
</dbReference>
<sequence>MRETEQVYELERLKNVFTPTFYMIDKKLQEIDKLATDFLDQNMNKGVDDGPI</sequence>